<gene>
    <name evidence="2" type="ORF">Poly21_31630</name>
</gene>
<dbReference type="RefSeq" id="WP_146407710.1">
    <property type="nucleotide sequence ID" value="NZ_SJPU01000002.1"/>
</dbReference>
<dbReference type="Proteomes" id="UP000319908">
    <property type="component" value="Unassembled WGS sequence"/>
</dbReference>
<evidence type="ECO:0000256" key="1">
    <source>
        <dbReference type="SAM" id="MobiDB-lite"/>
    </source>
</evidence>
<keyword evidence="3" id="KW-1185">Reference proteome</keyword>
<organism evidence="2 3">
    <name type="scientific">Allorhodopirellula heiligendammensis</name>
    <dbReference type="NCBI Taxonomy" id="2714739"/>
    <lineage>
        <taxon>Bacteria</taxon>
        <taxon>Pseudomonadati</taxon>
        <taxon>Planctomycetota</taxon>
        <taxon>Planctomycetia</taxon>
        <taxon>Pirellulales</taxon>
        <taxon>Pirellulaceae</taxon>
        <taxon>Allorhodopirellula</taxon>
    </lineage>
</organism>
<evidence type="ECO:0008006" key="4">
    <source>
        <dbReference type="Google" id="ProtNLM"/>
    </source>
</evidence>
<reference evidence="2 3" key="1">
    <citation type="journal article" date="2020" name="Antonie Van Leeuwenhoek">
        <title>Rhodopirellula heiligendammensis sp. nov., Rhodopirellula pilleata sp. nov., and Rhodopirellula solitaria sp. nov. isolated from natural or artificial marine surfaces in Northern Germany and California, USA, and emended description of the genus Rhodopirellula.</title>
        <authorList>
            <person name="Kallscheuer N."/>
            <person name="Wiegand S."/>
            <person name="Jogler M."/>
            <person name="Boedeker C."/>
            <person name="Peeters S.H."/>
            <person name="Rast P."/>
            <person name="Heuer A."/>
            <person name="Jetten M.S.M."/>
            <person name="Rohde M."/>
            <person name="Jogler C."/>
        </authorList>
    </citation>
    <scope>NUCLEOTIDE SEQUENCE [LARGE SCALE GENOMIC DNA]</scope>
    <source>
        <strain evidence="2 3">Poly21</strain>
    </source>
</reference>
<name>A0A5C6BZB6_9BACT</name>
<comment type="caution">
    <text evidence="2">The sequence shown here is derived from an EMBL/GenBank/DDBJ whole genome shotgun (WGS) entry which is preliminary data.</text>
</comment>
<proteinExistence type="predicted"/>
<dbReference type="AlphaFoldDB" id="A0A5C6BZB6"/>
<evidence type="ECO:0000313" key="3">
    <source>
        <dbReference type="Proteomes" id="UP000319908"/>
    </source>
</evidence>
<dbReference type="OrthoDB" id="266309at2"/>
<sequence length="177" mass="20279">MDKSLTLRARYMTVTITNRGKTPRSVRKAFNAASKEAWRQTAVYFHENLRDQRFTPEHAEAAGYTKRKGQLQPPGSKSFRSSYYGRKYRSERGGGEGKANPLQNTGETRRAVATQYRISSTSKGGRVFYSGARVFNFRQPTSRVRMNDEFSHLLETERVQLGRIYDVALDRLLNATE</sequence>
<accession>A0A5C6BZB6</accession>
<evidence type="ECO:0000313" key="2">
    <source>
        <dbReference type="EMBL" id="TWU15959.1"/>
    </source>
</evidence>
<feature type="region of interest" description="Disordered" evidence="1">
    <location>
        <begin position="61"/>
        <end position="110"/>
    </location>
</feature>
<dbReference type="EMBL" id="SJPU01000002">
    <property type="protein sequence ID" value="TWU15959.1"/>
    <property type="molecule type" value="Genomic_DNA"/>
</dbReference>
<protein>
    <recommendedName>
        <fullName evidence="4">Phage virion morphogenesis family protein</fullName>
    </recommendedName>
</protein>